<protein>
    <submittedName>
        <fullName evidence="2">Uncharacterized protein</fullName>
    </submittedName>
</protein>
<dbReference type="EMBL" id="JANATA010000023">
    <property type="protein sequence ID" value="MCP3429540.1"/>
    <property type="molecule type" value="Genomic_DNA"/>
</dbReference>
<keyword evidence="1" id="KW-1133">Transmembrane helix</keyword>
<evidence type="ECO:0000256" key="1">
    <source>
        <dbReference type="SAM" id="Phobius"/>
    </source>
</evidence>
<comment type="caution">
    <text evidence="2">The sequence shown here is derived from an EMBL/GenBank/DDBJ whole genome shotgun (WGS) entry which is preliminary data.</text>
</comment>
<sequence>MKVFFVLLGLGITIVSLTHGFFSDINMLHSLLVHPITVLFGLLFVALGLKGAKKPNYKEMIKKA</sequence>
<name>A0AA41X0M1_9ALTE</name>
<proteinExistence type="predicted"/>
<accession>A0AA41X0M1</accession>
<dbReference type="AlphaFoldDB" id="A0AA41X0M1"/>
<keyword evidence="1" id="KW-0472">Membrane</keyword>
<reference evidence="2" key="1">
    <citation type="submission" date="2022-07" db="EMBL/GenBank/DDBJ databases">
        <title>Characterization of the Novel Bacterium Alteromonas immobilis LMIT006 and Alteromonas gregis LMIT007.</title>
        <authorList>
            <person name="Lin X."/>
        </authorList>
    </citation>
    <scope>NUCLEOTIDE SEQUENCE</scope>
    <source>
        <strain evidence="2">LMIT007</strain>
    </source>
</reference>
<gene>
    <name evidence="2" type="ORF">NLF92_11340</name>
</gene>
<evidence type="ECO:0000313" key="2">
    <source>
        <dbReference type="EMBL" id="MCP3429540.1"/>
    </source>
</evidence>
<keyword evidence="1" id="KW-0812">Transmembrane</keyword>
<dbReference type="Proteomes" id="UP001165413">
    <property type="component" value="Unassembled WGS sequence"/>
</dbReference>
<evidence type="ECO:0000313" key="3">
    <source>
        <dbReference type="Proteomes" id="UP001165413"/>
    </source>
</evidence>
<organism evidence="2 3">
    <name type="scientific">Opacimonas viscosa</name>
    <dbReference type="NCBI Taxonomy" id="2961944"/>
    <lineage>
        <taxon>Bacteria</taxon>
        <taxon>Pseudomonadati</taxon>
        <taxon>Pseudomonadota</taxon>
        <taxon>Gammaproteobacteria</taxon>
        <taxon>Alteromonadales</taxon>
        <taxon>Alteromonadaceae</taxon>
        <taxon>Opacimonas</taxon>
    </lineage>
</organism>
<dbReference type="RefSeq" id="WP_254102015.1">
    <property type="nucleotide sequence ID" value="NZ_JANATA010000023.1"/>
</dbReference>
<feature type="transmembrane region" description="Helical" evidence="1">
    <location>
        <begin position="30"/>
        <end position="49"/>
    </location>
</feature>
<keyword evidence="3" id="KW-1185">Reference proteome</keyword>